<organism evidence="3 4">
    <name type="scientific">Streptomyces subrutilus</name>
    <dbReference type="NCBI Taxonomy" id="36818"/>
    <lineage>
        <taxon>Bacteria</taxon>
        <taxon>Bacillati</taxon>
        <taxon>Actinomycetota</taxon>
        <taxon>Actinomycetes</taxon>
        <taxon>Kitasatosporales</taxon>
        <taxon>Streptomycetaceae</taxon>
        <taxon>Streptomyces</taxon>
    </lineage>
</organism>
<keyword evidence="4" id="KW-1185">Reference proteome</keyword>
<evidence type="ECO:0000256" key="1">
    <source>
        <dbReference type="SAM" id="MobiDB-lite"/>
    </source>
</evidence>
<dbReference type="Proteomes" id="UP000326831">
    <property type="component" value="Chromosome"/>
</dbReference>
<feature type="compositionally biased region" description="Basic and acidic residues" evidence="1">
    <location>
        <begin position="82"/>
        <end position="92"/>
    </location>
</feature>
<proteinExistence type="predicted"/>
<dbReference type="Proteomes" id="UP000634660">
    <property type="component" value="Unassembled WGS sequence"/>
</dbReference>
<evidence type="ECO:0000313" key="4">
    <source>
        <dbReference type="Proteomes" id="UP000326831"/>
    </source>
</evidence>
<dbReference type="EMBL" id="CP023701">
    <property type="protein sequence ID" value="QEU82178.1"/>
    <property type="molecule type" value="Genomic_DNA"/>
</dbReference>
<dbReference type="EMBL" id="BMVX01000032">
    <property type="protein sequence ID" value="GGZ92362.1"/>
    <property type="molecule type" value="Genomic_DNA"/>
</dbReference>
<reference evidence="2" key="3">
    <citation type="submission" date="2020-09" db="EMBL/GenBank/DDBJ databases">
        <authorList>
            <person name="Sun Q."/>
            <person name="Ohkuma M."/>
        </authorList>
    </citation>
    <scope>NUCLEOTIDE SEQUENCE</scope>
    <source>
        <strain evidence="2">JCM 4834</strain>
    </source>
</reference>
<dbReference type="KEGG" id="ssub:CP968_31395"/>
<reference evidence="2" key="1">
    <citation type="journal article" date="2014" name="Int. J. Syst. Evol. Microbiol.">
        <title>Complete genome sequence of Corynebacterium casei LMG S-19264T (=DSM 44701T), isolated from a smear-ripened cheese.</title>
        <authorList>
            <consortium name="US DOE Joint Genome Institute (JGI-PGF)"/>
            <person name="Walter F."/>
            <person name="Albersmeier A."/>
            <person name="Kalinowski J."/>
            <person name="Ruckert C."/>
        </authorList>
    </citation>
    <scope>NUCLEOTIDE SEQUENCE</scope>
    <source>
        <strain evidence="2">JCM 4834</strain>
    </source>
</reference>
<name>A0A5P2USN3_9ACTN</name>
<protein>
    <submittedName>
        <fullName evidence="3">Uncharacterized protein</fullName>
    </submittedName>
</protein>
<evidence type="ECO:0000313" key="2">
    <source>
        <dbReference type="EMBL" id="GGZ92362.1"/>
    </source>
</evidence>
<gene>
    <name evidence="3" type="ORF">CP968_31395</name>
    <name evidence="2" type="ORF">GCM10010371_60230</name>
</gene>
<evidence type="ECO:0000313" key="3">
    <source>
        <dbReference type="EMBL" id="QEU82178.1"/>
    </source>
</evidence>
<sequence length="139" mass="13672">MGDVNAQVPRRRGRTGRWAAPALVTVLVALLHLFGCAHGPGVSGAAGVDSLAAAAPAAPAAAPGTVRAAGSGEGTHCPGSDEPSRVQQDRGGDPALPAARPGDGPDGAAAARVSRPPVRSDGRRAPPGGCRAVLGVWRV</sequence>
<feature type="compositionally biased region" description="Low complexity" evidence="1">
    <location>
        <begin position="93"/>
        <end position="117"/>
    </location>
</feature>
<dbReference type="AlphaFoldDB" id="A0A5P2USN3"/>
<accession>A0A5P2USN3</accession>
<feature type="region of interest" description="Disordered" evidence="1">
    <location>
        <begin position="63"/>
        <end position="129"/>
    </location>
</feature>
<reference evidence="3 4" key="2">
    <citation type="submission" date="2017-09" db="EMBL/GenBank/DDBJ databases">
        <authorList>
            <person name="Lee N."/>
            <person name="Cho B.-K."/>
        </authorList>
    </citation>
    <scope>NUCLEOTIDE SEQUENCE [LARGE SCALE GENOMIC DNA]</scope>
    <source>
        <strain evidence="3 4">ATCC 27467</strain>
    </source>
</reference>